<feature type="region of interest" description="Disordered" evidence="5">
    <location>
        <begin position="228"/>
        <end position="249"/>
    </location>
</feature>
<feature type="region of interest" description="Disordered" evidence="5">
    <location>
        <begin position="316"/>
        <end position="511"/>
    </location>
</feature>
<feature type="compositionally biased region" description="Acidic residues" evidence="5">
    <location>
        <begin position="331"/>
        <end position="350"/>
    </location>
</feature>
<feature type="compositionally biased region" description="Basic residues" evidence="5">
    <location>
        <begin position="360"/>
        <end position="375"/>
    </location>
</feature>
<evidence type="ECO:0000256" key="1">
    <source>
        <dbReference type="ARBA" id="ARBA00022723"/>
    </source>
</evidence>
<evidence type="ECO:0000256" key="5">
    <source>
        <dbReference type="SAM" id="MobiDB-lite"/>
    </source>
</evidence>
<evidence type="ECO:0000256" key="2">
    <source>
        <dbReference type="ARBA" id="ARBA00022771"/>
    </source>
</evidence>
<sequence length="511" mass="58148">MEAKVECALKNIQIKHALCYKRGAKSTERKKIRITYQFKVKALKMEVVATTNMSSANTSAGPSQSTPQPSTIDQIRQQVRAELRDELREELRAEFSTHLQQMRAEMMALVSQGASVDPNRQVPDASSGHRAFRESAEDENPYTPPPEDQFQLSNLFRSLIEDQFEPKKERIVFYVCIQISLVEFVLSDFKMPATAGRVRMPANNRVHSSAALQTHGIWQSAIGYDPYAPNKEDNKSSQQKSSTTEPEGENAYASFQGLLALARITGSNADEARGACKKCGRVGHLTFQCRNFLSVKDDNKDKDPDAIEAAVLSGLDKLKGNGGRNKTAAESSEESSEEEESESSDSDYDSEIEKAIANKYGKKGSGKLNSSRKKKKDSDDDDELDSRDRKKRGRSKKRRSGKKSHTDSDSEYESGRKRRKEKRRRRDESSDEDDERRYRRRKSRKDKRRRRSHQHSDDSDASEDSARRRKRKSRRAASPSVSDVNGSEDSWVGRDRKRSEKRSRKHRHEED</sequence>
<feature type="compositionally biased region" description="Polar residues" evidence="5">
    <location>
        <begin position="236"/>
        <end position="245"/>
    </location>
</feature>
<evidence type="ECO:0000259" key="6">
    <source>
        <dbReference type="PROSITE" id="PS50158"/>
    </source>
</evidence>
<feature type="compositionally biased region" description="Basic residues" evidence="5">
    <location>
        <begin position="499"/>
        <end position="511"/>
    </location>
</feature>
<dbReference type="Proteomes" id="UP000306102">
    <property type="component" value="Unassembled WGS sequence"/>
</dbReference>
<reference evidence="7 8" key="1">
    <citation type="journal article" date="2018" name="Proc. Natl. Acad. Sci. U.S.A.">
        <title>Draft genome sequence of Camellia sinensis var. sinensis provides insights into the evolution of the tea genome and tea quality.</title>
        <authorList>
            <person name="Wei C."/>
            <person name="Yang H."/>
            <person name="Wang S."/>
            <person name="Zhao J."/>
            <person name="Liu C."/>
            <person name="Gao L."/>
            <person name="Xia E."/>
            <person name="Lu Y."/>
            <person name="Tai Y."/>
            <person name="She G."/>
            <person name="Sun J."/>
            <person name="Cao H."/>
            <person name="Tong W."/>
            <person name="Gao Q."/>
            <person name="Li Y."/>
            <person name="Deng W."/>
            <person name="Jiang X."/>
            <person name="Wang W."/>
            <person name="Chen Q."/>
            <person name="Zhang S."/>
            <person name="Li H."/>
            <person name="Wu J."/>
            <person name="Wang P."/>
            <person name="Li P."/>
            <person name="Shi C."/>
            <person name="Zheng F."/>
            <person name="Jian J."/>
            <person name="Huang B."/>
            <person name="Shan D."/>
            <person name="Shi M."/>
            <person name="Fang C."/>
            <person name="Yue Y."/>
            <person name="Li F."/>
            <person name="Li D."/>
            <person name="Wei S."/>
            <person name="Han B."/>
            <person name="Jiang C."/>
            <person name="Yin Y."/>
            <person name="Xia T."/>
            <person name="Zhang Z."/>
            <person name="Bennetzen J.L."/>
            <person name="Zhao S."/>
            <person name="Wan X."/>
        </authorList>
    </citation>
    <scope>NUCLEOTIDE SEQUENCE [LARGE SCALE GENOMIC DNA]</scope>
    <source>
        <strain evidence="8">cv. Shuchazao</strain>
        <tissue evidence="7">Leaf</tissue>
    </source>
</reference>
<feature type="compositionally biased region" description="Basic residues" evidence="5">
    <location>
        <begin position="416"/>
        <end position="425"/>
    </location>
</feature>
<keyword evidence="8" id="KW-1185">Reference proteome</keyword>
<dbReference type="GO" id="GO:0008270">
    <property type="term" value="F:zinc ion binding"/>
    <property type="evidence" value="ECO:0007669"/>
    <property type="project" value="UniProtKB-KW"/>
</dbReference>
<proteinExistence type="predicted"/>
<dbReference type="STRING" id="542762.A0A4S4D1F9"/>
<feature type="compositionally biased region" description="Polar residues" evidence="5">
    <location>
        <begin position="479"/>
        <end position="488"/>
    </location>
</feature>
<dbReference type="PANTHER" id="PTHR31437">
    <property type="entry name" value="SREK1IP1 FAMILY MEMBER"/>
    <property type="match status" value="1"/>
</dbReference>
<feature type="region of interest" description="Disordered" evidence="5">
    <location>
        <begin position="116"/>
        <end position="145"/>
    </location>
</feature>
<comment type="caution">
    <text evidence="7">The sequence shown here is derived from an EMBL/GenBank/DDBJ whole genome shotgun (WGS) entry which is preliminary data.</text>
</comment>
<evidence type="ECO:0000256" key="4">
    <source>
        <dbReference type="PROSITE-ProRule" id="PRU00047"/>
    </source>
</evidence>
<gene>
    <name evidence="7" type="ORF">TEA_026878</name>
</gene>
<evidence type="ECO:0000313" key="7">
    <source>
        <dbReference type="EMBL" id="THF96064.1"/>
    </source>
</evidence>
<feature type="compositionally biased region" description="Basic residues" evidence="5">
    <location>
        <begin position="438"/>
        <end position="453"/>
    </location>
</feature>
<feature type="compositionally biased region" description="Basic residues" evidence="5">
    <location>
        <begin position="389"/>
        <end position="403"/>
    </location>
</feature>
<organism evidence="7 8">
    <name type="scientific">Camellia sinensis var. sinensis</name>
    <name type="common">China tea</name>
    <dbReference type="NCBI Taxonomy" id="542762"/>
    <lineage>
        <taxon>Eukaryota</taxon>
        <taxon>Viridiplantae</taxon>
        <taxon>Streptophyta</taxon>
        <taxon>Embryophyta</taxon>
        <taxon>Tracheophyta</taxon>
        <taxon>Spermatophyta</taxon>
        <taxon>Magnoliopsida</taxon>
        <taxon>eudicotyledons</taxon>
        <taxon>Gunneridae</taxon>
        <taxon>Pentapetalae</taxon>
        <taxon>asterids</taxon>
        <taxon>Ericales</taxon>
        <taxon>Theaceae</taxon>
        <taxon>Camellia</taxon>
    </lineage>
</organism>
<keyword evidence="2 4" id="KW-0863">Zinc-finger</keyword>
<dbReference type="InterPro" id="IPR001878">
    <property type="entry name" value="Znf_CCHC"/>
</dbReference>
<evidence type="ECO:0000256" key="3">
    <source>
        <dbReference type="ARBA" id="ARBA00022833"/>
    </source>
</evidence>
<dbReference type="AlphaFoldDB" id="A0A4S4D1F9"/>
<keyword evidence="1" id="KW-0479">Metal-binding</keyword>
<evidence type="ECO:0000313" key="8">
    <source>
        <dbReference type="Proteomes" id="UP000306102"/>
    </source>
</evidence>
<name>A0A4S4D1F9_CAMSN</name>
<protein>
    <recommendedName>
        <fullName evidence="6">CCHC-type domain-containing protein</fullName>
    </recommendedName>
</protein>
<dbReference type="PROSITE" id="PS50158">
    <property type="entry name" value="ZF_CCHC"/>
    <property type="match status" value="1"/>
</dbReference>
<accession>A0A4S4D1F9</accession>
<dbReference type="GO" id="GO:0003676">
    <property type="term" value="F:nucleic acid binding"/>
    <property type="evidence" value="ECO:0007669"/>
    <property type="project" value="InterPro"/>
</dbReference>
<dbReference type="EMBL" id="SDRB02013055">
    <property type="protein sequence ID" value="THF96064.1"/>
    <property type="molecule type" value="Genomic_DNA"/>
</dbReference>
<dbReference type="Pfam" id="PF13917">
    <property type="entry name" value="zf-CCHC_3"/>
    <property type="match status" value="1"/>
</dbReference>
<dbReference type="PANTHER" id="PTHR31437:SF1">
    <property type="entry name" value="PROTEIN SREK1IP1"/>
    <property type="match status" value="1"/>
</dbReference>
<keyword evidence="3" id="KW-0862">Zinc</keyword>
<feature type="domain" description="CCHC-type" evidence="6">
    <location>
        <begin position="276"/>
        <end position="291"/>
    </location>
</feature>